<dbReference type="AlphaFoldDB" id="A0A7W6M8K4"/>
<evidence type="ECO:0000313" key="8">
    <source>
        <dbReference type="Proteomes" id="UP000565745"/>
    </source>
</evidence>
<dbReference type="Pfam" id="PF00034">
    <property type="entry name" value="Cytochrom_C"/>
    <property type="match status" value="1"/>
</dbReference>
<feature type="chain" id="PRO_5030557824" evidence="5">
    <location>
        <begin position="20"/>
        <end position="132"/>
    </location>
</feature>
<feature type="domain" description="Cytochrome c" evidence="6">
    <location>
        <begin position="21"/>
        <end position="131"/>
    </location>
</feature>
<dbReference type="EMBL" id="JACIFU010000002">
    <property type="protein sequence ID" value="MBB4174461.1"/>
    <property type="molecule type" value="Genomic_DNA"/>
</dbReference>
<dbReference type="PROSITE" id="PS51007">
    <property type="entry name" value="CYTC"/>
    <property type="match status" value="1"/>
</dbReference>
<keyword evidence="3 4" id="KW-0408">Iron</keyword>
<organism evidence="7 8">
    <name type="scientific">Sulfitobacter noctilucicola</name>
    <dbReference type="NCBI Taxonomy" id="1342301"/>
    <lineage>
        <taxon>Bacteria</taxon>
        <taxon>Pseudomonadati</taxon>
        <taxon>Pseudomonadota</taxon>
        <taxon>Alphaproteobacteria</taxon>
        <taxon>Rhodobacterales</taxon>
        <taxon>Roseobacteraceae</taxon>
        <taxon>Sulfitobacter</taxon>
    </lineage>
</organism>
<name>A0A7W6M8K4_9RHOB</name>
<dbReference type="InterPro" id="IPR036909">
    <property type="entry name" value="Cyt_c-like_dom_sf"/>
</dbReference>
<protein>
    <submittedName>
        <fullName evidence="7">Mono/diheme cytochrome c family protein</fullName>
    </submittedName>
</protein>
<dbReference type="PROSITE" id="PS51257">
    <property type="entry name" value="PROKAR_LIPOPROTEIN"/>
    <property type="match status" value="1"/>
</dbReference>
<dbReference type="GO" id="GO:0020037">
    <property type="term" value="F:heme binding"/>
    <property type="evidence" value="ECO:0007669"/>
    <property type="project" value="InterPro"/>
</dbReference>
<keyword evidence="1 4" id="KW-0349">Heme</keyword>
<sequence>MKYFSMTLIGLWMSCGAVAAQDADAGAALYDLHCAVCHGAEARGGGPLAPALILQPPSLADITARHDGVFPMLRVVTRIDGRDPLVSHGSPMPVYGPFFEGDDTALKTETGQPIMTSRPVADLVAYLQEIQE</sequence>
<evidence type="ECO:0000259" key="6">
    <source>
        <dbReference type="PROSITE" id="PS51007"/>
    </source>
</evidence>
<evidence type="ECO:0000313" key="7">
    <source>
        <dbReference type="EMBL" id="MBB4174461.1"/>
    </source>
</evidence>
<evidence type="ECO:0000256" key="2">
    <source>
        <dbReference type="ARBA" id="ARBA00022723"/>
    </source>
</evidence>
<dbReference type="Gene3D" id="1.10.760.10">
    <property type="entry name" value="Cytochrome c-like domain"/>
    <property type="match status" value="1"/>
</dbReference>
<comment type="caution">
    <text evidence="7">The sequence shown here is derived from an EMBL/GenBank/DDBJ whole genome shotgun (WGS) entry which is preliminary data.</text>
</comment>
<dbReference type="GO" id="GO:0046872">
    <property type="term" value="F:metal ion binding"/>
    <property type="evidence" value="ECO:0007669"/>
    <property type="project" value="UniProtKB-KW"/>
</dbReference>
<evidence type="ECO:0000256" key="1">
    <source>
        <dbReference type="ARBA" id="ARBA00022617"/>
    </source>
</evidence>
<gene>
    <name evidence="7" type="ORF">GGR93_002234</name>
</gene>
<evidence type="ECO:0000256" key="5">
    <source>
        <dbReference type="SAM" id="SignalP"/>
    </source>
</evidence>
<feature type="signal peptide" evidence="5">
    <location>
        <begin position="1"/>
        <end position="19"/>
    </location>
</feature>
<proteinExistence type="predicted"/>
<evidence type="ECO:0000256" key="3">
    <source>
        <dbReference type="ARBA" id="ARBA00023004"/>
    </source>
</evidence>
<dbReference type="GO" id="GO:0009055">
    <property type="term" value="F:electron transfer activity"/>
    <property type="evidence" value="ECO:0007669"/>
    <property type="project" value="InterPro"/>
</dbReference>
<dbReference type="SUPFAM" id="SSF46626">
    <property type="entry name" value="Cytochrome c"/>
    <property type="match status" value="1"/>
</dbReference>
<dbReference type="OrthoDB" id="335174at2"/>
<dbReference type="InterPro" id="IPR009056">
    <property type="entry name" value="Cyt_c-like_dom"/>
</dbReference>
<keyword evidence="5" id="KW-0732">Signal</keyword>
<keyword evidence="8" id="KW-1185">Reference proteome</keyword>
<reference evidence="7 8" key="1">
    <citation type="submission" date="2020-08" db="EMBL/GenBank/DDBJ databases">
        <title>Genomic Encyclopedia of Type Strains, Phase IV (KMG-IV): sequencing the most valuable type-strain genomes for metagenomic binning, comparative biology and taxonomic classification.</title>
        <authorList>
            <person name="Goeker M."/>
        </authorList>
    </citation>
    <scope>NUCLEOTIDE SEQUENCE [LARGE SCALE GENOMIC DNA]</scope>
    <source>
        <strain evidence="7 8">DSM 101015</strain>
    </source>
</reference>
<evidence type="ECO:0000256" key="4">
    <source>
        <dbReference type="PROSITE-ProRule" id="PRU00433"/>
    </source>
</evidence>
<dbReference type="RefSeq" id="WP_025056736.1">
    <property type="nucleotide sequence ID" value="NZ_JACIFU010000002.1"/>
</dbReference>
<accession>A0A7W6M8K4</accession>
<dbReference type="Proteomes" id="UP000565745">
    <property type="component" value="Unassembled WGS sequence"/>
</dbReference>
<keyword evidence="2 4" id="KW-0479">Metal-binding</keyword>